<dbReference type="GO" id="GO:0030976">
    <property type="term" value="F:thiamine pyrophosphate binding"/>
    <property type="evidence" value="ECO:0007669"/>
    <property type="project" value="InterPro"/>
</dbReference>
<evidence type="ECO:0000313" key="3">
    <source>
        <dbReference type="Proteomes" id="UP000253594"/>
    </source>
</evidence>
<dbReference type="InterPro" id="IPR029061">
    <property type="entry name" value="THDP-binding"/>
</dbReference>
<dbReference type="GO" id="GO:0003824">
    <property type="term" value="F:catalytic activity"/>
    <property type="evidence" value="ECO:0007669"/>
    <property type="project" value="InterPro"/>
</dbReference>
<dbReference type="Gene3D" id="3.40.50.970">
    <property type="match status" value="1"/>
</dbReference>
<protein>
    <recommendedName>
        <fullName evidence="1">Thiamine pyrophosphate enzyme TPP-binding domain-containing protein</fullName>
    </recommendedName>
</protein>
<reference evidence="2 3" key="1">
    <citation type="submission" date="2018-07" db="EMBL/GenBank/DDBJ databases">
        <title>Mechanisms of high-level aminoglycoside resistance among Gram-negative pathogens in Brazil.</title>
        <authorList>
            <person name="Ballaben A.S."/>
            <person name="Darini A.L.C."/>
            <person name="Doi Y."/>
        </authorList>
    </citation>
    <scope>NUCLEOTIDE SEQUENCE [LARGE SCALE GENOMIC DNA]</scope>
    <source>
        <strain evidence="2 3">B2-305</strain>
    </source>
</reference>
<dbReference type="InterPro" id="IPR011766">
    <property type="entry name" value="TPP_enzyme_TPP-bd"/>
</dbReference>
<feature type="domain" description="Thiamine pyrophosphate enzyme TPP-binding" evidence="1">
    <location>
        <begin position="1"/>
        <end position="38"/>
    </location>
</feature>
<gene>
    <name evidence="2" type="ORF">DT376_40785</name>
</gene>
<name>A0A367LWA6_PSEAI</name>
<dbReference type="EMBL" id="QORE01003238">
    <property type="protein sequence ID" value="RCI69281.1"/>
    <property type="molecule type" value="Genomic_DNA"/>
</dbReference>
<dbReference type="SUPFAM" id="SSF52518">
    <property type="entry name" value="Thiamin diphosphate-binding fold (THDP-binding)"/>
    <property type="match status" value="1"/>
</dbReference>
<evidence type="ECO:0000259" key="1">
    <source>
        <dbReference type="Pfam" id="PF02775"/>
    </source>
</evidence>
<dbReference type="Pfam" id="PF02775">
    <property type="entry name" value="TPP_enzyme_C"/>
    <property type="match status" value="1"/>
</dbReference>
<dbReference type="AlphaFoldDB" id="A0A367LWA6"/>
<feature type="non-terminal residue" evidence="2">
    <location>
        <position position="1"/>
    </location>
</feature>
<organism evidence="2 3">
    <name type="scientific">Pseudomonas aeruginosa</name>
    <dbReference type="NCBI Taxonomy" id="287"/>
    <lineage>
        <taxon>Bacteria</taxon>
        <taxon>Pseudomonadati</taxon>
        <taxon>Pseudomonadota</taxon>
        <taxon>Gammaproteobacteria</taxon>
        <taxon>Pseudomonadales</taxon>
        <taxon>Pseudomonadaceae</taxon>
        <taxon>Pseudomonas</taxon>
    </lineage>
</organism>
<proteinExistence type="predicted"/>
<evidence type="ECO:0000313" key="2">
    <source>
        <dbReference type="EMBL" id="RCI69281.1"/>
    </source>
</evidence>
<accession>A0A367LWA6</accession>
<sequence length="53" mass="5822">FVALARAFGAHAERVECSADFPAAFRRARESGRPALLELLTDPRQITPQARLA</sequence>
<dbReference type="Proteomes" id="UP000253594">
    <property type="component" value="Unassembled WGS sequence"/>
</dbReference>
<dbReference type="GO" id="GO:0044281">
    <property type="term" value="P:small molecule metabolic process"/>
    <property type="evidence" value="ECO:0007669"/>
    <property type="project" value="UniProtKB-ARBA"/>
</dbReference>
<comment type="caution">
    <text evidence="2">The sequence shown here is derived from an EMBL/GenBank/DDBJ whole genome shotgun (WGS) entry which is preliminary data.</text>
</comment>